<dbReference type="PANTHER" id="PTHR35010:SF2">
    <property type="entry name" value="BLL4672 PROTEIN"/>
    <property type="match status" value="1"/>
</dbReference>
<evidence type="ECO:0000259" key="1">
    <source>
        <dbReference type="PROSITE" id="PS50943"/>
    </source>
</evidence>
<sequence>MSVNDLTATAPTDLRGLLTSCRGRIEVSQERVAGMVGVSSRHYGNLERGNVQRPSKLLLDRVADVLKMSAAEKQSLYRLVRGAPAA</sequence>
<dbReference type="RefSeq" id="WP_190213728.1">
    <property type="nucleotide sequence ID" value="NZ_BNBO01000040.1"/>
</dbReference>
<dbReference type="PANTHER" id="PTHR35010">
    <property type="entry name" value="BLL4672 PROTEIN-RELATED"/>
    <property type="match status" value="1"/>
</dbReference>
<organism evidence="2 3">
    <name type="scientific">Kitasatospora indigofera</name>
    <dbReference type="NCBI Taxonomy" id="67307"/>
    <lineage>
        <taxon>Bacteria</taxon>
        <taxon>Bacillati</taxon>
        <taxon>Actinomycetota</taxon>
        <taxon>Actinomycetes</taxon>
        <taxon>Kitasatosporales</taxon>
        <taxon>Streptomycetaceae</taxon>
        <taxon>Kitasatospora</taxon>
    </lineage>
</organism>
<dbReference type="PROSITE" id="PS50943">
    <property type="entry name" value="HTH_CROC1"/>
    <property type="match status" value="1"/>
</dbReference>
<dbReference type="AlphaFoldDB" id="A0A919G7A5"/>
<dbReference type="Pfam" id="PF13560">
    <property type="entry name" value="HTH_31"/>
    <property type="match status" value="1"/>
</dbReference>
<dbReference type="GO" id="GO:0003677">
    <property type="term" value="F:DNA binding"/>
    <property type="evidence" value="ECO:0007669"/>
    <property type="project" value="InterPro"/>
</dbReference>
<proteinExistence type="predicted"/>
<accession>A0A919G7A5</accession>
<dbReference type="InterPro" id="IPR010982">
    <property type="entry name" value="Lambda_DNA-bd_dom_sf"/>
</dbReference>
<evidence type="ECO:0000313" key="2">
    <source>
        <dbReference type="EMBL" id="GHH79099.1"/>
    </source>
</evidence>
<evidence type="ECO:0000313" key="3">
    <source>
        <dbReference type="Proteomes" id="UP000617734"/>
    </source>
</evidence>
<protein>
    <recommendedName>
        <fullName evidence="1">HTH cro/C1-type domain-containing protein</fullName>
    </recommendedName>
</protein>
<feature type="domain" description="HTH cro/C1-type" evidence="1">
    <location>
        <begin position="28"/>
        <end position="73"/>
    </location>
</feature>
<name>A0A919G7A5_9ACTN</name>
<comment type="caution">
    <text evidence="2">The sequence shown here is derived from an EMBL/GenBank/DDBJ whole genome shotgun (WGS) entry which is preliminary data.</text>
</comment>
<reference evidence="2" key="1">
    <citation type="journal article" date="2014" name="Int. J. Syst. Evol. Microbiol.">
        <title>Complete genome sequence of Corynebacterium casei LMG S-19264T (=DSM 44701T), isolated from a smear-ripened cheese.</title>
        <authorList>
            <consortium name="US DOE Joint Genome Institute (JGI-PGF)"/>
            <person name="Walter F."/>
            <person name="Albersmeier A."/>
            <person name="Kalinowski J."/>
            <person name="Ruckert C."/>
        </authorList>
    </citation>
    <scope>NUCLEOTIDE SEQUENCE</scope>
    <source>
        <strain evidence="2">JCM 4646</strain>
    </source>
</reference>
<dbReference type="CDD" id="cd00093">
    <property type="entry name" value="HTH_XRE"/>
    <property type="match status" value="1"/>
</dbReference>
<keyword evidence="3" id="KW-1185">Reference proteome</keyword>
<dbReference type="InterPro" id="IPR001387">
    <property type="entry name" value="Cro/C1-type_HTH"/>
</dbReference>
<dbReference type="SMART" id="SM00530">
    <property type="entry name" value="HTH_XRE"/>
    <property type="match status" value="1"/>
</dbReference>
<dbReference type="EMBL" id="BNBO01000040">
    <property type="protein sequence ID" value="GHH79099.1"/>
    <property type="molecule type" value="Genomic_DNA"/>
</dbReference>
<dbReference type="Gene3D" id="1.10.260.40">
    <property type="entry name" value="lambda repressor-like DNA-binding domains"/>
    <property type="match status" value="1"/>
</dbReference>
<dbReference type="Proteomes" id="UP000617734">
    <property type="component" value="Unassembled WGS sequence"/>
</dbReference>
<reference evidence="2" key="2">
    <citation type="submission" date="2020-09" db="EMBL/GenBank/DDBJ databases">
        <authorList>
            <person name="Sun Q."/>
            <person name="Ohkuma M."/>
        </authorList>
    </citation>
    <scope>NUCLEOTIDE SEQUENCE</scope>
    <source>
        <strain evidence="2">JCM 4646</strain>
    </source>
</reference>
<dbReference type="SUPFAM" id="SSF47413">
    <property type="entry name" value="lambda repressor-like DNA-binding domains"/>
    <property type="match status" value="1"/>
</dbReference>
<gene>
    <name evidence="2" type="ORF">GCM10018781_56360</name>
</gene>
<dbReference type="GeneID" id="95355987"/>